<dbReference type="SUPFAM" id="SSF52833">
    <property type="entry name" value="Thioredoxin-like"/>
    <property type="match status" value="1"/>
</dbReference>
<name>A0ABR6YFA8_9BURK</name>
<dbReference type="RefSeq" id="WP_186943137.1">
    <property type="nucleotide sequence ID" value="NZ_JACOGA010000016.1"/>
</dbReference>
<evidence type="ECO:0000313" key="4">
    <source>
        <dbReference type="Proteomes" id="UP000624279"/>
    </source>
</evidence>
<feature type="domain" description="GST N-terminal" evidence="1">
    <location>
        <begin position="3"/>
        <end position="86"/>
    </location>
</feature>
<dbReference type="InterPro" id="IPR036249">
    <property type="entry name" value="Thioredoxin-like_sf"/>
</dbReference>
<comment type="caution">
    <text evidence="3">The sequence shown here is derived from an EMBL/GenBank/DDBJ whole genome shotgun (WGS) entry which is preliminary data.</text>
</comment>
<proteinExistence type="predicted"/>
<reference evidence="3 4" key="1">
    <citation type="submission" date="2020-08" db="EMBL/GenBank/DDBJ databases">
        <title>Novel species isolated from subtropical streams in China.</title>
        <authorList>
            <person name="Lu H."/>
        </authorList>
    </citation>
    <scope>NUCLEOTIDE SEQUENCE [LARGE SCALE GENOMIC DNA]</scope>
    <source>
        <strain evidence="3 4">LX15W</strain>
    </source>
</reference>
<protein>
    <submittedName>
        <fullName evidence="3">Glutathione S-transferase family protein</fullName>
    </submittedName>
</protein>
<dbReference type="PROSITE" id="PS50404">
    <property type="entry name" value="GST_NTER"/>
    <property type="match status" value="1"/>
</dbReference>
<dbReference type="InterPro" id="IPR004045">
    <property type="entry name" value="Glutathione_S-Trfase_N"/>
</dbReference>
<dbReference type="SUPFAM" id="SSF47616">
    <property type="entry name" value="GST C-terminal domain-like"/>
    <property type="match status" value="1"/>
</dbReference>
<dbReference type="InterPro" id="IPR036282">
    <property type="entry name" value="Glutathione-S-Trfase_C_sf"/>
</dbReference>
<dbReference type="PROSITE" id="PS50405">
    <property type="entry name" value="GST_CTER"/>
    <property type="match status" value="1"/>
</dbReference>
<organism evidence="3 4">
    <name type="scientific">Undibacterium flavidum</name>
    <dbReference type="NCBI Taxonomy" id="2762297"/>
    <lineage>
        <taxon>Bacteria</taxon>
        <taxon>Pseudomonadati</taxon>
        <taxon>Pseudomonadota</taxon>
        <taxon>Betaproteobacteria</taxon>
        <taxon>Burkholderiales</taxon>
        <taxon>Oxalobacteraceae</taxon>
        <taxon>Undibacterium</taxon>
    </lineage>
</organism>
<evidence type="ECO:0000259" key="1">
    <source>
        <dbReference type="PROSITE" id="PS50404"/>
    </source>
</evidence>
<dbReference type="InterPro" id="IPR040079">
    <property type="entry name" value="Glutathione_S-Trfase"/>
</dbReference>
<dbReference type="InterPro" id="IPR004046">
    <property type="entry name" value="GST_C"/>
</dbReference>
<dbReference type="Gene3D" id="3.40.30.10">
    <property type="entry name" value="Glutaredoxin"/>
    <property type="match status" value="1"/>
</dbReference>
<dbReference type="PROSITE" id="PS51354">
    <property type="entry name" value="GLUTAREDOXIN_2"/>
    <property type="match status" value="1"/>
</dbReference>
<dbReference type="PANTHER" id="PTHR44051">
    <property type="entry name" value="GLUTATHIONE S-TRANSFERASE-RELATED"/>
    <property type="match status" value="1"/>
</dbReference>
<evidence type="ECO:0000259" key="2">
    <source>
        <dbReference type="PROSITE" id="PS50405"/>
    </source>
</evidence>
<dbReference type="InterPro" id="IPR010987">
    <property type="entry name" value="Glutathione-S-Trfase_C-like"/>
</dbReference>
<feature type="domain" description="GST C-terminal" evidence="2">
    <location>
        <begin position="90"/>
        <end position="215"/>
    </location>
</feature>
<gene>
    <name evidence="3" type="ORF">H8K55_16375</name>
</gene>
<dbReference type="SFLD" id="SFLDS00019">
    <property type="entry name" value="Glutathione_Transferase_(cytos"/>
    <property type="match status" value="1"/>
</dbReference>
<dbReference type="PANTHER" id="PTHR44051:SF8">
    <property type="entry name" value="GLUTATHIONE S-TRANSFERASE GSTA"/>
    <property type="match status" value="1"/>
</dbReference>
<dbReference type="Pfam" id="PF13409">
    <property type="entry name" value="GST_N_2"/>
    <property type="match status" value="1"/>
</dbReference>
<dbReference type="Gene3D" id="1.20.1050.10">
    <property type="match status" value="1"/>
</dbReference>
<evidence type="ECO:0000313" key="3">
    <source>
        <dbReference type="EMBL" id="MBC3875164.1"/>
    </source>
</evidence>
<dbReference type="Pfam" id="PF00043">
    <property type="entry name" value="GST_C"/>
    <property type="match status" value="1"/>
</dbReference>
<dbReference type="SFLD" id="SFLDG00358">
    <property type="entry name" value="Main_(cytGST)"/>
    <property type="match status" value="1"/>
</dbReference>
<dbReference type="Proteomes" id="UP000624279">
    <property type="component" value="Unassembled WGS sequence"/>
</dbReference>
<keyword evidence="4" id="KW-1185">Reference proteome</keyword>
<sequence length="222" mass="25315">MKLVLYSGTKNASSWAMRAWLALKEQGLTFEERVVDIRRPQRFKNLAAIAEFSPPGAVPVLLVDDQVIFDSLAIMELVSELGEQTLLPENLIERARARSMLAWQHSGLSNICHRLSFESAFYPEKRALSQTEQEQIAFLFAVWEKQLSFSGGPYLFGALSLVDLNFVPAVLRLFRHQPNFAAFPLVKKWGEMLLARSTVQEWLAEADSLEHVWYDDYLLPAQ</sequence>
<accession>A0ABR6YFA8</accession>
<dbReference type="EMBL" id="JACOGA010000016">
    <property type="protein sequence ID" value="MBC3875164.1"/>
    <property type="molecule type" value="Genomic_DNA"/>
</dbReference>